<dbReference type="Pfam" id="PF00076">
    <property type="entry name" value="RRM_1"/>
    <property type="match status" value="3"/>
</dbReference>
<evidence type="ECO:0000256" key="2">
    <source>
        <dbReference type="ARBA" id="ARBA00022884"/>
    </source>
</evidence>
<evidence type="ECO:0000259" key="4">
    <source>
        <dbReference type="PROSITE" id="PS50102"/>
    </source>
</evidence>
<dbReference type="EMBL" id="BSYO01000004">
    <property type="protein sequence ID" value="GMH03042.1"/>
    <property type="molecule type" value="Genomic_DNA"/>
</dbReference>
<evidence type="ECO:0000256" key="3">
    <source>
        <dbReference type="PROSITE-ProRule" id="PRU00176"/>
    </source>
</evidence>
<dbReference type="Proteomes" id="UP001279734">
    <property type="component" value="Unassembled WGS sequence"/>
</dbReference>
<protein>
    <recommendedName>
        <fullName evidence="4">RRM domain-containing protein</fullName>
    </recommendedName>
</protein>
<dbReference type="PANTHER" id="PTHR24012">
    <property type="entry name" value="RNA BINDING PROTEIN"/>
    <property type="match status" value="1"/>
</dbReference>
<dbReference type="InterPro" id="IPR045305">
    <property type="entry name" value="RRM2_I_PABPs"/>
</dbReference>
<sequence>MQFTGEVTNWNILLRYGKAIRIMYSHRDPTIRKSGTGNIFIKNLDRANDDKALHDAFFAFSNILSCNITTDGNGDSKGYGFVQFENEASAENAIDKLNGMLSNDKQVNHKRRHEDITSAVVMRDEDGRSKCLGFINYENADDATRDVESLNRKKLDDKEWAQKKLERELELKGEFEQSLKEAADKYQGANLCIKNLDDTIDEDKLKELFSEFGKITSCKVMRDPSGISRGSGIVAFSTPDEAKLVVNKPLYVALAQRKEEGRAMLQAQFSQIRPFPMPSTVAPRMPMYPPSAPGFGQQIFYGQATPMIPPQVGFGKNQIVSDTMKIKLR</sequence>
<dbReference type="AlphaFoldDB" id="A0AAD3XFV9"/>
<dbReference type="PROSITE" id="PS50102">
    <property type="entry name" value="RRM"/>
    <property type="match status" value="2"/>
</dbReference>
<dbReference type="GO" id="GO:0003723">
    <property type="term" value="F:RNA binding"/>
    <property type="evidence" value="ECO:0007669"/>
    <property type="project" value="UniProtKB-UniRule"/>
</dbReference>
<dbReference type="InterPro" id="IPR035979">
    <property type="entry name" value="RBD_domain_sf"/>
</dbReference>
<feature type="domain" description="RRM" evidence="4">
    <location>
        <begin position="37"/>
        <end position="114"/>
    </location>
</feature>
<name>A0AAD3XFV9_NEPGR</name>
<dbReference type="Gene3D" id="3.30.70.330">
    <property type="match status" value="3"/>
</dbReference>
<evidence type="ECO:0000313" key="5">
    <source>
        <dbReference type="EMBL" id="GMH03042.1"/>
    </source>
</evidence>
<dbReference type="SUPFAM" id="SSF54928">
    <property type="entry name" value="RNA-binding domain, RBD"/>
    <property type="match status" value="3"/>
</dbReference>
<organism evidence="5 6">
    <name type="scientific">Nepenthes gracilis</name>
    <name type="common">Slender pitcher plant</name>
    <dbReference type="NCBI Taxonomy" id="150966"/>
    <lineage>
        <taxon>Eukaryota</taxon>
        <taxon>Viridiplantae</taxon>
        <taxon>Streptophyta</taxon>
        <taxon>Embryophyta</taxon>
        <taxon>Tracheophyta</taxon>
        <taxon>Spermatophyta</taxon>
        <taxon>Magnoliopsida</taxon>
        <taxon>eudicotyledons</taxon>
        <taxon>Gunneridae</taxon>
        <taxon>Pentapetalae</taxon>
        <taxon>Caryophyllales</taxon>
        <taxon>Nepenthaceae</taxon>
        <taxon>Nepenthes</taxon>
    </lineage>
</organism>
<gene>
    <name evidence="5" type="ORF">Nepgr_004881</name>
</gene>
<comment type="caution">
    <text evidence="5">The sequence shown here is derived from an EMBL/GenBank/DDBJ whole genome shotgun (WGS) entry which is preliminary data.</text>
</comment>
<evidence type="ECO:0000256" key="1">
    <source>
        <dbReference type="ARBA" id="ARBA00022737"/>
    </source>
</evidence>
<dbReference type="InterPro" id="IPR012677">
    <property type="entry name" value="Nucleotide-bd_a/b_plait_sf"/>
</dbReference>
<proteinExistence type="predicted"/>
<keyword evidence="2 3" id="KW-0694">RNA-binding</keyword>
<keyword evidence="1" id="KW-0677">Repeat</keyword>
<dbReference type="InterPro" id="IPR000504">
    <property type="entry name" value="RRM_dom"/>
</dbReference>
<feature type="domain" description="RRM" evidence="4">
    <location>
        <begin position="189"/>
        <end position="257"/>
    </location>
</feature>
<dbReference type="CDD" id="cd12379">
    <property type="entry name" value="RRM2_I_PABPs"/>
    <property type="match status" value="1"/>
</dbReference>
<dbReference type="FunFam" id="3.30.70.330:FF:000003">
    <property type="entry name" value="Polyadenylate-binding protein"/>
    <property type="match status" value="1"/>
</dbReference>
<keyword evidence="6" id="KW-1185">Reference proteome</keyword>
<dbReference type="SMART" id="SM00360">
    <property type="entry name" value="RRM"/>
    <property type="match status" value="2"/>
</dbReference>
<evidence type="ECO:0000313" key="6">
    <source>
        <dbReference type="Proteomes" id="UP001279734"/>
    </source>
</evidence>
<reference evidence="5" key="1">
    <citation type="submission" date="2023-05" db="EMBL/GenBank/DDBJ databases">
        <title>Nepenthes gracilis genome sequencing.</title>
        <authorList>
            <person name="Fukushima K."/>
        </authorList>
    </citation>
    <scope>NUCLEOTIDE SEQUENCE</scope>
    <source>
        <strain evidence="5">SING2019-196</strain>
    </source>
</reference>
<accession>A0AAD3XFV9</accession>